<dbReference type="PANTHER" id="PTHR34129:SF1">
    <property type="entry name" value="DUF952 DOMAIN-CONTAINING PROTEIN"/>
    <property type="match status" value="1"/>
</dbReference>
<evidence type="ECO:0000259" key="2">
    <source>
        <dbReference type="PROSITE" id="PS50405"/>
    </source>
</evidence>
<feature type="domain" description="GST C-terminal" evidence="2">
    <location>
        <begin position="92"/>
        <end position="215"/>
    </location>
</feature>
<evidence type="ECO:0000313" key="3">
    <source>
        <dbReference type="EMBL" id="PSJ04351.1"/>
    </source>
</evidence>
<dbReference type="Gene3D" id="3.40.30.10">
    <property type="entry name" value="Glutaredoxin"/>
    <property type="match status" value="1"/>
</dbReference>
<dbReference type="SUPFAM" id="SSF47616">
    <property type="entry name" value="GST C-terminal domain-like"/>
    <property type="match status" value="1"/>
</dbReference>
<dbReference type="Gene3D" id="1.20.1050.10">
    <property type="match status" value="1"/>
</dbReference>
<sequence length="326" mass="35994">MADYQPILFSFRRCPYAIRARLALAAAGLQPGQDLELREVSLKAKPPELLEASAKGTVPVLVQGAQVLDESLAIMRWALERRDPLGWLAGWSPAQLADMDSLLAANDGPFKQYLDRFKYPDRYPGEPASTNRLAGLTILRRWNEQLGAGGWLLGDRPCLADWALLPFVRQFRLVDPAGFDAEPQLAALQAWLGRFLASTELAAVQAFPWAARTPWRSPGLLYHLALRQEWQEARAVGAYCRSTRGRSLEEVGFIHLSNAHQVEATAAHFYGDLPAGALLLLTIDPQRLAAAALEVRFEQAGGGESFPHLYGPLPLGAVLRAEPWLR</sequence>
<dbReference type="SFLD" id="SFLDS00019">
    <property type="entry name" value="Glutathione_Transferase_(cytos"/>
    <property type="match status" value="1"/>
</dbReference>
<reference evidence="3 4" key="1">
    <citation type="journal article" date="2018" name="Environ. Microbiol.">
        <title>Ecological and genomic features of two widespread freshwater picocyanobacteria.</title>
        <authorList>
            <person name="Cabello-Yeves P.J."/>
            <person name="Picazo A."/>
            <person name="Camacho A."/>
            <person name="Callieri C."/>
            <person name="Rosselli R."/>
            <person name="Roda-Garcia J.J."/>
            <person name="Coutinho F.H."/>
            <person name="Rodriguez-Valera F."/>
        </authorList>
    </citation>
    <scope>NUCLEOTIDE SEQUENCE [LARGE SCALE GENOMIC DNA]</scope>
    <source>
        <strain evidence="3 4">Tous</strain>
    </source>
</reference>
<evidence type="ECO:0000259" key="1">
    <source>
        <dbReference type="PROSITE" id="PS50404"/>
    </source>
</evidence>
<dbReference type="InterPro" id="IPR036249">
    <property type="entry name" value="Thioredoxin-like_sf"/>
</dbReference>
<proteinExistence type="predicted"/>
<dbReference type="PROSITE" id="PS50405">
    <property type="entry name" value="GST_CTER"/>
    <property type="match status" value="1"/>
</dbReference>
<comment type="caution">
    <text evidence="3">The sequence shown here is derived from an EMBL/GenBank/DDBJ whole genome shotgun (WGS) entry which is preliminary data.</text>
</comment>
<dbReference type="EMBL" id="PXXO01000013">
    <property type="protein sequence ID" value="PSJ04351.1"/>
    <property type="molecule type" value="Genomic_DNA"/>
</dbReference>
<name>A0A2P7MT08_9CYAN</name>
<dbReference type="Gene3D" id="3.20.170.20">
    <property type="entry name" value="Protein of unknown function DUF952"/>
    <property type="match status" value="1"/>
</dbReference>
<dbReference type="PANTHER" id="PTHR34129">
    <property type="entry name" value="BLR1139 PROTEIN"/>
    <property type="match status" value="1"/>
</dbReference>
<dbReference type="InterPro" id="IPR009297">
    <property type="entry name" value="DUF952"/>
</dbReference>
<dbReference type="Pfam" id="PF06108">
    <property type="entry name" value="DUF952"/>
    <property type="match status" value="1"/>
</dbReference>
<feature type="domain" description="GST N-terminal" evidence="1">
    <location>
        <begin position="4"/>
        <end position="86"/>
    </location>
</feature>
<organism evidence="3 4">
    <name type="scientific">Cyanobium usitatum str. Tous</name>
    <dbReference type="NCBI Taxonomy" id="2116684"/>
    <lineage>
        <taxon>Bacteria</taxon>
        <taxon>Bacillati</taxon>
        <taxon>Cyanobacteriota</taxon>
        <taxon>Cyanophyceae</taxon>
        <taxon>Synechococcales</taxon>
        <taxon>Prochlorococcaceae</taxon>
        <taxon>Cyanobium</taxon>
    </lineage>
</organism>
<dbReference type="PROSITE" id="PS50404">
    <property type="entry name" value="GST_NTER"/>
    <property type="match status" value="1"/>
</dbReference>
<accession>A0A2P7MT08</accession>
<dbReference type="AlphaFoldDB" id="A0A2P7MT08"/>
<dbReference type="Proteomes" id="UP000243002">
    <property type="component" value="Unassembled WGS sequence"/>
</dbReference>
<dbReference type="OrthoDB" id="508763at2"/>
<gene>
    <name evidence="3" type="ORF">C7K55_10820</name>
</gene>
<dbReference type="InterPro" id="IPR010987">
    <property type="entry name" value="Glutathione-S-Trfase_C-like"/>
</dbReference>
<evidence type="ECO:0000313" key="4">
    <source>
        <dbReference type="Proteomes" id="UP000243002"/>
    </source>
</evidence>
<dbReference type="Pfam" id="PF13410">
    <property type="entry name" value="GST_C_2"/>
    <property type="match status" value="1"/>
</dbReference>
<dbReference type="SUPFAM" id="SSF52833">
    <property type="entry name" value="Thioredoxin-like"/>
    <property type="match status" value="1"/>
</dbReference>
<protein>
    <submittedName>
        <fullName evidence="3">DUF952 domain-containing protein</fullName>
    </submittedName>
</protein>
<dbReference type="InterPro" id="IPR036282">
    <property type="entry name" value="Glutathione-S-Trfase_C_sf"/>
</dbReference>
<dbReference type="SUPFAM" id="SSF56399">
    <property type="entry name" value="ADP-ribosylation"/>
    <property type="match status" value="1"/>
</dbReference>
<dbReference type="InterPro" id="IPR004045">
    <property type="entry name" value="Glutathione_S-Trfase_N"/>
</dbReference>
<dbReference type="InterPro" id="IPR040079">
    <property type="entry name" value="Glutathione_S-Trfase"/>
</dbReference>
<keyword evidence="4" id="KW-1185">Reference proteome</keyword>
<dbReference type="CDD" id="cd03196">
    <property type="entry name" value="GST_C_5"/>
    <property type="match status" value="1"/>
</dbReference>
<dbReference type="Pfam" id="PF13417">
    <property type="entry name" value="GST_N_3"/>
    <property type="match status" value="1"/>
</dbReference>